<evidence type="ECO:0000313" key="1">
    <source>
        <dbReference type="EMBL" id="KZX17630.1"/>
    </source>
</evidence>
<comment type="caution">
    <text evidence="1">The sequence shown here is derived from an EMBL/GenBank/DDBJ whole genome shotgun (WGS) entry which is preliminary data.</text>
</comment>
<dbReference type="RefSeq" id="WP_066970145.1">
    <property type="nucleotide sequence ID" value="NZ_LWMT01000004.1"/>
</dbReference>
<dbReference type="OrthoDB" id="82524at2157"/>
<organism evidence="1 2">
    <name type="scientific">Methanobrevibacter filiformis</name>
    <dbReference type="NCBI Taxonomy" id="55758"/>
    <lineage>
        <taxon>Archaea</taxon>
        <taxon>Methanobacteriati</taxon>
        <taxon>Methanobacteriota</taxon>
        <taxon>Methanomada group</taxon>
        <taxon>Methanobacteria</taxon>
        <taxon>Methanobacteriales</taxon>
        <taxon>Methanobacteriaceae</taxon>
        <taxon>Methanobrevibacter</taxon>
    </lineage>
</organism>
<protein>
    <submittedName>
        <fullName evidence="1">Phage portal protein</fullName>
    </submittedName>
</protein>
<name>A0A166FFQ7_9EURY</name>
<dbReference type="InterPro" id="IPR006944">
    <property type="entry name" value="Phage/GTA_portal"/>
</dbReference>
<sequence length="526" mass="60595">MTQSHSFIVTKNGSEWDLVENDVLEKYAIKTEGSEQINEEQMFNEIDGVLTPLYDPSKLINLLELSTWHERCVDAIASDASGKAWALKPKSNITNPSMEEKIRAEDFFKRIRPSITKLLYKRTYDTRAVGYGAFEVIRENGRDSKVIDLKYIPSHTIRRLDDGVRVVQQVGMKKVYFVMMDKNKEKYGKNEHYYDVDYKTGLKSYTPLPETQRANEIIFTNIHTPRSKYYGQSKIIPAIRVIYGDIHRANYNASFFKNYGMPAFSVVVTGDFEPDPVPSDENYDEKKTLKYNIKKQLQEIIKNPHSALTVMVPTRVGMEESRVQVEIKPLSVDTKEASFRLYRKDNRDEIIAAHGMDPNRLGITESGKLNGSNSEELDNAYKTTVIENIKKDNEDDINYYILQIGLDIHDWEFEIIDQDQKRFDQEWVKVKEALEIGFMTINEAREEVGEHFNITSKDDTRLDEHYYHGQLLGGRYEVKGAGSVYNALENDLIGEGVANDGGTANKYEDSAIIRSIKRLRRTRKIP</sequence>
<dbReference type="PATRIC" id="fig|55758.3.peg.21"/>
<dbReference type="Proteomes" id="UP000077066">
    <property type="component" value="Unassembled WGS sequence"/>
</dbReference>
<evidence type="ECO:0000313" key="2">
    <source>
        <dbReference type="Proteomes" id="UP000077066"/>
    </source>
</evidence>
<dbReference type="EMBL" id="LWMT01000004">
    <property type="protein sequence ID" value="KZX17630.1"/>
    <property type="molecule type" value="Genomic_DNA"/>
</dbReference>
<dbReference type="STRING" id="55758.MBFIL_00170"/>
<dbReference type="AlphaFoldDB" id="A0A166FFQ7"/>
<reference evidence="1 2" key="1">
    <citation type="submission" date="2016-04" db="EMBL/GenBank/DDBJ databases">
        <title>Genome sequence of Methanobrevibacter filiformis DSM 11501.</title>
        <authorList>
            <person name="Poehlein A."/>
            <person name="Seedorf H."/>
            <person name="Daniel R."/>
        </authorList>
    </citation>
    <scope>NUCLEOTIDE SEQUENCE [LARGE SCALE GENOMIC DNA]</scope>
    <source>
        <strain evidence="1 2">DSM 11501</strain>
    </source>
</reference>
<proteinExistence type="predicted"/>
<accession>A0A166FFQ7</accession>
<gene>
    <name evidence="1" type="ORF">MBFIL_00170</name>
</gene>
<dbReference type="Pfam" id="PF04860">
    <property type="entry name" value="Phage_portal"/>
    <property type="match status" value="1"/>
</dbReference>
<keyword evidence="2" id="KW-1185">Reference proteome</keyword>